<keyword evidence="2" id="KW-1185">Reference proteome</keyword>
<protein>
    <submittedName>
        <fullName evidence="1">Uncharacterized protein</fullName>
    </submittedName>
</protein>
<organism evidence="1 2">
    <name type="scientific">Plakobranchus ocellatus</name>
    <dbReference type="NCBI Taxonomy" id="259542"/>
    <lineage>
        <taxon>Eukaryota</taxon>
        <taxon>Metazoa</taxon>
        <taxon>Spiralia</taxon>
        <taxon>Lophotrochozoa</taxon>
        <taxon>Mollusca</taxon>
        <taxon>Gastropoda</taxon>
        <taxon>Heterobranchia</taxon>
        <taxon>Euthyneura</taxon>
        <taxon>Panpulmonata</taxon>
        <taxon>Sacoglossa</taxon>
        <taxon>Placobranchoidea</taxon>
        <taxon>Plakobranchidae</taxon>
        <taxon>Plakobranchus</taxon>
    </lineage>
</organism>
<dbReference type="EMBL" id="BLXT01003087">
    <property type="protein sequence ID" value="GFO00435.1"/>
    <property type="molecule type" value="Genomic_DNA"/>
</dbReference>
<evidence type="ECO:0000313" key="2">
    <source>
        <dbReference type="Proteomes" id="UP000735302"/>
    </source>
</evidence>
<reference evidence="1 2" key="1">
    <citation type="journal article" date="2021" name="Elife">
        <title>Chloroplast acquisition without the gene transfer in kleptoplastic sea slugs, Plakobranchus ocellatus.</title>
        <authorList>
            <person name="Maeda T."/>
            <person name="Takahashi S."/>
            <person name="Yoshida T."/>
            <person name="Shimamura S."/>
            <person name="Takaki Y."/>
            <person name="Nagai Y."/>
            <person name="Toyoda A."/>
            <person name="Suzuki Y."/>
            <person name="Arimoto A."/>
            <person name="Ishii H."/>
            <person name="Satoh N."/>
            <person name="Nishiyama T."/>
            <person name="Hasebe M."/>
            <person name="Maruyama T."/>
            <person name="Minagawa J."/>
            <person name="Obokata J."/>
            <person name="Shigenobu S."/>
        </authorList>
    </citation>
    <scope>NUCLEOTIDE SEQUENCE [LARGE SCALE GENOMIC DNA]</scope>
</reference>
<accession>A0AAV4A0J3</accession>
<dbReference type="Proteomes" id="UP000735302">
    <property type="component" value="Unassembled WGS sequence"/>
</dbReference>
<dbReference type="AlphaFoldDB" id="A0AAV4A0J3"/>
<comment type="caution">
    <text evidence="1">The sequence shown here is derived from an EMBL/GenBank/DDBJ whole genome shotgun (WGS) entry which is preliminary data.</text>
</comment>
<evidence type="ECO:0000313" key="1">
    <source>
        <dbReference type="EMBL" id="GFO00435.1"/>
    </source>
</evidence>
<sequence length="215" mass="23899">MNLKYYQKGKRFAVYQAKDKEEKAVENHICHVSINTLYIVVEQASRVSVGPDWRQQFTCPTIHVLKYSLSLVGAHTKSATCRSVGAVLCGLQPALTSVVLLDKVKEGCHYVTTHNSTDRFRAKHEASLVTQIIKLTCRNWQRLGFGSQCLDPPGQGPGDGARTRDRRVSADLRADSLSTTPRTLPSIALLPRNVTTGHHLVSGFWTTKTLLHFSD</sequence>
<proteinExistence type="predicted"/>
<gene>
    <name evidence="1" type="ORF">PoB_002694000</name>
</gene>
<name>A0AAV4A0J3_9GAST</name>